<evidence type="ECO:0000256" key="13">
    <source>
        <dbReference type="SAM" id="MobiDB-lite"/>
    </source>
</evidence>
<evidence type="ECO:0000256" key="4">
    <source>
        <dbReference type="ARBA" id="ARBA00022475"/>
    </source>
</evidence>
<evidence type="ECO:0000256" key="7">
    <source>
        <dbReference type="ARBA" id="ARBA00022847"/>
    </source>
</evidence>
<keyword evidence="5 12" id="KW-0633">Potassium transport</keyword>
<evidence type="ECO:0000256" key="8">
    <source>
        <dbReference type="ARBA" id="ARBA00022958"/>
    </source>
</evidence>
<feature type="transmembrane region" description="Helical" evidence="12">
    <location>
        <begin position="61"/>
        <end position="83"/>
    </location>
</feature>
<keyword evidence="10 12" id="KW-0406">Ion transport</keyword>
<dbReference type="PANTHER" id="PTHR30540:SF79">
    <property type="entry name" value="LOW AFFINITY POTASSIUM TRANSPORT SYSTEM PROTEIN KUP"/>
    <property type="match status" value="1"/>
</dbReference>
<evidence type="ECO:0000259" key="14">
    <source>
        <dbReference type="Pfam" id="PF02705"/>
    </source>
</evidence>
<keyword evidence="17" id="KW-1185">Reference proteome</keyword>
<feature type="transmembrane region" description="Helical" evidence="12">
    <location>
        <begin position="269"/>
        <end position="288"/>
    </location>
</feature>
<dbReference type="PANTHER" id="PTHR30540">
    <property type="entry name" value="OSMOTIC STRESS POTASSIUM TRANSPORTER"/>
    <property type="match status" value="1"/>
</dbReference>
<evidence type="ECO:0000256" key="5">
    <source>
        <dbReference type="ARBA" id="ARBA00022538"/>
    </source>
</evidence>
<sequence>MPGESITKAPRTSFKARTPEEQAELKRVRKEAEKRAERKTVPARGPLGRWWRRIQASPDRVSLAMCVVAMGVVYGDIGTSPLYTMQAFVAGQGGIQNVDRPAVLGMLSLVFWSITLITTVKYVLVAMRIDNKGEGGIFALYTLVRRYGKWLAIPAMLGGAAFLADSVLTPAVSISSAVEGLKTIPVLEPVFKANGNLTMVITFVIILVLFAVQSRGTERIGRVFGSVVMVWFAFLALIGIYCLGNDWSVFAALNPLYGLEFLFSPHNPVGLAIMGTVFLSTTGAEALYSDMGHVGRGNIYATWPFINVALVFNYFGQGAWLLRNSGNPSLKSATDMNPFFQMMPTTVRYVAVILSVTAGVIASQALITGAFTMVSEATGLNWMPHLQVRYPARTRGQLYIPTVNWVLCVATLTVLAIFKDSEHISAAYGLALTITMITTTILLAAYIWHDHKRVRAIIFAVVFLAIQTLFFLASMTKFMHGGWFTMLLTAAILYIMYTWDVGTKVERSQRRHMTAKECLPALDMLHNDFRIPYFADNLVYLTSDAEMRRLDTDIFFSIFADHPKRARAWWAVSVQTTDAPYTREYSVENFGTNYLFRVRMKLGFKVDQNVATYLHQVMHELIDSGELPKQSSTYPKVDEDPQIGTITYVLIHKALMPESKIDSRGAMSLKVKYAIRHLAGSPIKWFGLAPYNPIVEVQPLFVSTRSVPRLTRVALPKSKWAKAKHPTA</sequence>
<dbReference type="InterPro" id="IPR053951">
    <property type="entry name" value="K_trans_N"/>
</dbReference>
<evidence type="ECO:0000256" key="11">
    <source>
        <dbReference type="ARBA" id="ARBA00023136"/>
    </source>
</evidence>
<evidence type="ECO:0000256" key="9">
    <source>
        <dbReference type="ARBA" id="ARBA00022989"/>
    </source>
</evidence>
<comment type="subcellular location">
    <subcellularLocation>
        <location evidence="12">Cell membrane</location>
        <topology evidence="12">Multi-pass membrane protein</topology>
    </subcellularLocation>
    <subcellularLocation>
        <location evidence="1">Membrane</location>
        <topology evidence="1">Multi-pass membrane protein</topology>
    </subcellularLocation>
</comment>
<keyword evidence="7 12" id="KW-0769">Symport</keyword>
<comment type="catalytic activity">
    <reaction evidence="12">
        <text>K(+)(in) + H(+)(in) = K(+)(out) + H(+)(out)</text>
        <dbReference type="Rhea" id="RHEA:28490"/>
        <dbReference type="ChEBI" id="CHEBI:15378"/>
        <dbReference type="ChEBI" id="CHEBI:29103"/>
    </reaction>
</comment>
<feature type="region of interest" description="Disordered" evidence="13">
    <location>
        <begin position="1"/>
        <end position="39"/>
    </location>
</feature>
<keyword evidence="3 12" id="KW-0813">Transport</keyword>
<feature type="transmembrane region" description="Helical" evidence="12">
    <location>
        <begin position="300"/>
        <end position="322"/>
    </location>
</feature>
<feature type="transmembrane region" description="Helical" evidence="12">
    <location>
        <begin position="150"/>
        <end position="173"/>
    </location>
</feature>
<feature type="compositionally biased region" description="Basic and acidic residues" evidence="13">
    <location>
        <begin position="17"/>
        <end position="39"/>
    </location>
</feature>
<protein>
    <recommendedName>
        <fullName evidence="12">Probable potassium transport system protein Kup</fullName>
    </recommendedName>
</protein>
<proteinExistence type="inferred from homology"/>
<feature type="transmembrane region" description="Helical" evidence="12">
    <location>
        <begin position="481"/>
        <end position="502"/>
    </location>
</feature>
<dbReference type="InterPro" id="IPR023051">
    <property type="entry name" value="Kup"/>
</dbReference>
<evidence type="ECO:0000313" key="17">
    <source>
        <dbReference type="Proteomes" id="UP001373159"/>
    </source>
</evidence>
<dbReference type="Pfam" id="PF22776">
    <property type="entry name" value="K_trans_C"/>
    <property type="match status" value="1"/>
</dbReference>
<feature type="transmembrane region" description="Helical" evidence="12">
    <location>
        <begin position="456"/>
        <end position="475"/>
    </location>
</feature>
<comment type="similarity">
    <text evidence="2 12">Belongs to the HAK/KUP transporter (TC 2.A.72) family.</text>
</comment>
<reference evidence="16 17" key="1">
    <citation type="submission" date="2024-02" db="EMBL/GenBank/DDBJ databases">
        <title>Bifidobacterium honeyensis sp. nov., isolated from the comb honey.</title>
        <authorList>
            <person name="Liu W."/>
            <person name="Li Y."/>
        </authorList>
    </citation>
    <scope>NUCLEOTIDE SEQUENCE [LARGE SCALE GENOMIC DNA]</scope>
    <source>
        <strain evidence="16 17">IMAU50988</strain>
    </source>
</reference>
<keyword evidence="8 12" id="KW-0630">Potassium</keyword>
<evidence type="ECO:0000256" key="2">
    <source>
        <dbReference type="ARBA" id="ARBA00007019"/>
    </source>
</evidence>
<comment type="caution">
    <text evidence="16">The sequence shown here is derived from an EMBL/GenBank/DDBJ whole genome shotgun (WGS) entry which is preliminary data.</text>
</comment>
<feature type="transmembrane region" description="Helical" evidence="12">
    <location>
        <begin position="424"/>
        <end position="449"/>
    </location>
</feature>
<accession>A0ABU8ZPH1</accession>
<organism evidence="16 17">
    <name type="scientific">Bifidobacterium favimelis</name>
    <dbReference type="NCBI Taxonomy" id="3122979"/>
    <lineage>
        <taxon>Bacteria</taxon>
        <taxon>Bacillati</taxon>
        <taxon>Actinomycetota</taxon>
        <taxon>Actinomycetes</taxon>
        <taxon>Bifidobacteriales</taxon>
        <taxon>Bifidobacteriaceae</taxon>
        <taxon>Bifidobacterium</taxon>
    </lineage>
</organism>
<feature type="transmembrane region" description="Helical" evidence="12">
    <location>
        <begin position="193"/>
        <end position="212"/>
    </location>
</feature>
<dbReference type="HAMAP" id="MF_01522">
    <property type="entry name" value="Kup"/>
    <property type="match status" value="1"/>
</dbReference>
<evidence type="ECO:0000256" key="12">
    <source>
        <dbReference type="HAMAP-Rule" id="MF_01522"/>
    </source>
</evidence>
<feature type="domain" description="K+ potassium transporter integral membrane" evidence="14">
    <location>
        <begin position="67"/>
        <end position="513"/>
    </location>
</feature>
<dbReference type="InterPro" id="IPR003855">
    <property type="entry name" value="K+_transporter"/>
</dbReference>
<evidence type="ECO:0000256" key="1">
    <source>
        <dbReference type="ARBA" id="ARBA00004141"/>
    </source>
</evidence>
<evidence type="ECO:0000256" key="10">
    <source>
        <dbReference type="ARBA" id="ARBA00023065"/>
    </source>
</evidence>
<keyword evidence="4 12" id="KW-1003">Cell membrane</keyword>
<feature type="transmembrane region" description="Helical" evidence="12">
    <location>
        <begin position="224"/>
        <end position="249"/>
    </location>
</feature>
<dbReference type="RefSeq" id="WP_340470001.1">
    <property type="nucleotide sequence ID" value="NZ_JBANBB010000002.1"/>
</dbReference>
<dbReference type="Proteomes" id="UP001373159">
    <property type="component" value="Unassembled WGS sequence"/>
</dbReference>
<dbReference type="Pfam" id="PF02705">
    <property type="entry name" value="K_trans"/>
    <property type="match status" value="1"/>
</dbReference>
<evidence type="ECO:0000256" key="3">
    <source>
        <dbReference type="ARBA" id="ARBA00022448"/>
    </source>
</evidence>
<evidence type="ECO:0000259" key="15">
    <source>
        <dbReference type="Pfam" id="PF22776"/>
    </source>
</evidence>
<feature type="transmembrane region" description="Helical" evidence="12">
    <location>
        <begin position="349"/>
        <end position="377"/>
    </location>
</feature>
<dbReference type="InterPro" id="IPR053952">
    <property type="entry name" value="K_trans_C"/>
</dbReference>
<comment type="function">
    <text evidence="12">Transport of potassium into the cell. Likely operates as a K(+):H(+) symporter.</text>
</comment>
<feature type="transmembrane region" description="Helical" evidence="12">
    <location>
        <begin position="398"/>
        <end position="418"/>
    </location>
</feature>
<gene>
    <name evidence="12" type="primary">kup</name>
    <name evidence="16" type="ORF">V8P97_06725</name>
</gene>
<feature type="transmembrane region" description="Helical" evidence="12">
    <location>
        <begin position="103"/>
        <end position="124"/>
    </location>
</feature>
<feature type="domain" description="K+ potassium transporter C-terminal" evidence="15">
    <location>
        <begin position="547"/>
        <end position="697"/>
    </location>
</feature>
<name>A0ABU8ZPH1_9BIFI</name>
<evidence type="ECO:0000256" key="6">
    <source>
        <dbReference type="ARBA" id="ARBA00022692"/>
    </source>
</evidence>
<evidence type="ECO:0000313" key="16">
    <source>
        <dbReference type="EMBL" id="MEK0307151.1"/>
    </source>
</evidence>
<keyword evidence="11 12" id="KW-0472">Membrane</keyword>
<keyword evidence="6 12" id="KW-0812">Transmembrane</keyword>
<keyword evidence="9 12" id="KW-1133">Transmembrane helix</keyword>
<dbReference type="EMBL" id="JBANBB010000002">
    <property type="protein sequence ID" value="MEK0307151.1"/>
    <property type="molecule type" value="Genomic_DNA"/>
</dbReference>